<dbReference type="Gene3D" id="1.10.12.10">
    <property type="entry name" value="Lyase 2-enoyl-coa Hydratase, Chain A, domain 2"/>
    <property type="match status" value="1"/>
</dbReference>
<dbReference type="InterPro" id="IPR018376">
    <property type="entry name" value="Enoyl-CoA_hyd/isom_CS"/>
</dbReference>
<organism evidence="3 4">
    <name type="scientific">Novipirellula herctigrandis</name>
    <dbReference type="NCBI Taxonomy" id="2527986"/>
    <lineage>
        <taxon>Bacteria</taxon>
        <taxon>Pseudomonadati</taxon>
        <taxon>Planctomycetota</taxon>
        <taxon>Planctomycetia</taxon>
        <taxon>Pirellulales</taxon>
        <taxon>Pirellulaceae</taxon>
        <taxon>Novipirellula</taxon>
    </lineage>
</organism>
<dbReference type="Proteomes" id="UP000315010">
    <property type="component" value="Unassembled WGS sequence"/>
</dbReference>
<dbReference type="InterPro" id="IPR029045">
    <property type="entry name" value="ClpP/crotonase-like_dom_sf"/>
</dbReference>
<keyword evidence="3" id="KW-0456">Lyase</keyword>
<dbReference type="InterPro" id="IPR014748">
    <property type="entry name" value="Enoyl-CoA_hydra_C"/>
</dbReference>
<gene>
    <name evidence="3" type="primary">echA8</name>
    <name evidence="3" type="ORF">CA13_25460</name>
</gene>
<comment type="caution">
    <text evidence="3">The sequence shown here is derived from an EMBL/GenBank/DDBJ whole genome shotgun (WGS) entry which is preliminary data.</text>
</comment>
<dbReference type="SUPFAM" id="SSF52096">
    <property type="entry name" value="ClpP/crotonase"/>
    <property type="match status" value="1"/>
</dbReference>
<dbReference type="EMBL" id="SJPJ01000001">
    <property type="protein sequence ID" value="TWT81099.1"/>
    <property type="molecule type" value="Genomic_DNA"/>
</dbReference>
<protein>
    <submittedName>
        <fullName evidence="3">Putative enoyl-CoA hydratase echA8</fullName>
        <ecNumber evidence="3">4.2.1.17</ecNumber>
    </submittedName>
</protein>
<dbReference type="Gene3D" id="3.90.226.10">
    <property type="entry name" value="2-enoyl-CoA Hydratase, Chain A, domain 1"/>
    <property type="match status" value="1"/>
</dbReference>
<dbReference type="PANTHER" id="PTHR43459:SF1">
    <property type="entry name" value="EG:BACN32G11.4 PROTEIN"/>
    <property type="match status" value="1"/>
</dbReference>
<dbReference type="Pfam" id="PF00378">
    <property type="entry name" value="ECH_1"/>
    <property type="match status" value="1"/>
</dbReference>
<evidence type="ECO:0000256" key="2">
    <source>
        <dbReference type="RuleBase" id="RU003707"/>
    </source>
</evidence>
<reference evidence="3 4" key="1">
    <citation type="submission" date="2019-02" db="EMBL/GenBank/DDBJ databases">
        <title>Deep-cultivation of Planctomycetes and their phenomic and genomic characterization uncovers novel biology.</title>
        <authorList>
            <person name="Wiegand S."/>
            <person name="Jogler M."/>
            <person name="Boedeker C."/>
            <person name="Pinto D."/>
            <person name="Vollmers J."/>
            <person name="Rivas-Marin E."/>
            <person name="Kohn T."/>
            <person name="Peeters S.H."/>
            <person name="Heuer A."/>
            <person name="Rast P."/>
            <person name="Oberbeckmann S."/>
            <person name="Bunk B."/>
            <person name="Jeske O."/>
            <person name="Meyerdierks A."/>
            <person name="Storesund J.E."/>
            <person name="Kallscheuer N."/>
            <person name="Luecker S."/>
            <person name="Lage O.M."/>
            <person name="Pohl T."/>
            <person name="Merkel B.J."/>
            <person name="Hornburger P."/>
            <person name="Mueller R.-W."/>
            <person name="Bruemmer F."/>
            <person name="Labrenz M."/>
            <person name="Spormann A.M."/>
            <person name="Op Den Camp H."/>
            <person name="Overmann J."/>
            <person name="Amann R."/>
            <person name="Jetten M.S.M."/>
            <person name="Mascher T."/>
            <person name="Medema M.H."/>
            <person name="Devos D.P."/>
            <person name="Kaster A.-K."/>
            <person name="Ovreas L."/>
            <person name="Rohde M."/>
            <person name="Galperin M.Y."/>
            <person name="Jogler C."/>
        </authorList>
    </citation>
    <scope>NUCLEOTIDE SEQUENCE [LARGE SCALE GENOMIC DNA]</scope>
    <source>
        <strain evidence="3 4">CA13</strain>
    </source>
</reference>
<dbReference type="AlphaFoldDB" id="A0A5C5Z1B4"/>
<proteinExistence type="inferred from homology"/>
<dbReference type="OrthoDB" id="370015at2"/>
<name>A0A5C5Z1B4_9BACT</name>
<evidence type="ECO:0000313" key="3">
    <source>
        <dbReference type="EMBL" id="TWT81099.1"/>
    </source>
</evidence>
<evidence type="ECO:0000313" key="4">
    <source>
        <dbReference type="Proteomes" id="UP000315010"/>
    </source>
</evidence>
<dbReference type="InterPro" id="IPR001753">
    <property type="entry name" value="Enoyl-CoA_hydra/iso"/>
</dbReference>
<keyword evidence="4" id="KW-1185">Reference proteome</keyword>
<accession>A0A5C5Z1B4</accession>
<sequence length="261" mass="27811">MQYVDVKIHGPVATVLMNHADRRNTLSPRLIEDLQTAFGDVHQEKRVRAVILSGAGDHFCAGIDLAVLDAIAKMPSPQAFDEFFNAWRRYADLLETILRFPKPVIAAVDGSAVGAGLALALAADIMIVSDRASLSAEAVRRGLVGGATAALLSFRAGAATAAKMLLTGETMDADEAYRRGVCEKPVPTEQIWVAASDLATRCSHAPREAVQATKRILNETIGEMLLTQIAAGIADSATACSTESAQEGVAAFLERRTPNWP</sequence>
<evidence type="ECO:0000256" key="1">
    <source>
        <dbReference type="ARBA" id="ARBA00005254"/>
    </source>
</evidence>
<dbReference type="CDD" id="cd06558">
    <property type="entry name" value="crotonase-like"/>
    <property type="match status" value="1"/>
</dbReference>
<dbReference type="PANTHER" id="PTHR43459">
    <property type="entry name" value="ENOYL-COA HYDRATASE"/>
    <property type="match status" value="1"/>
</dbReference>
<dbReference type="GO" id="GO:0004300">
    <property type="term" value="F:enoyl-CoA hydratase activity"/>
    <property type="evidence" value="ECO:0007669"/>
    <property type="project" value="UniProtKB-EC"/>
</dbReference>
<dbReference type="RefSeq" id="WP_146396706.1">
    <property type="nucleotide sequence ID" value="NZ_SJPJ01000001.1"/>
</dbReference>
<dbReference type="PROSITE" id="PS00166">
    <property type="entry name" value="ENOYL_COA_HYDRATASE"/>
    <property type="match status" value="1"/>
</dbReference>
<dbReference type="EC" id="4.2.1.17" evidence="3"/>
<comment type="similarity">
    <text evidence="1 2">Belongs to the enoyl-CoA hydratase/isomerase family.</text>
</comment>